<dbReference type="PANTHER" id="PTHR12133:SF1">
    <property type="entry name" value="TRNA (ADENINE(58)-N(1))-METHYLTRANSFERASE, MITOCHONDRIAL"/>
    <property type="match status" value="1"/>
</dbReference>
<evidence type="ECO:0000313" key="10">
    <source>
        <dbReference type="EMBL" id="KAJ1148728.1"/>
    </source>
</evidence>
<evidence type="ECO:0000256" key="2">
    <source>
        <dbReference type="ARBA" id="ARBA00022603"/>
    </source>
</evidence>
<dbReference type="EMBL" id="JANPWB010000009">
    <property type="protein sequence ID" value="KAJ1148728.1"/>
    <property type="molecule type" value="Genomic_DNA"/>
</dbReference>
<accession>A0AAV7RD75</accession>
<keyword evidence="11" id="KW-1185">Reference proteome</keyword>
<feature type="region of interest" description="Disordered" evidence="7">
    <location>
        <begin position="51"/>
        <end position="92"/>
    </location>
</feature>
<comment type="caution">
    <text evidence="10">The sequence shown here is derived from an EMBL/GenBank/DDBJ whole genome shotgun (WGS) entry which is preliminary data.</text>
</comment>
<evidence type="ECO:0000256" key="3">
    <source>
        <dbReference type="ARBA" id="ARBA00022679"/>
    </source>
</evidence>
<dbReference type="EC" id="2.1.1.220" evidence="1"/>
<feature type="compositionally biased region" description="Low complexity" evidence="7">
    <location>
        <begin position="137"/>
        <end position="149"/>
    </location>
</feature>
<dbReference type="InterPro" id="IPR014816">
    <property type="entry name" value="tRNA_MeTrfase_Gcd14"/>
</dbReference>
<dbReference type="GO" id="GO:0160107">
    <property type="term" value="F:tRNA (adenine(58)-N1)-methyltransferase activity"/>
    <property type="evidence" value="ECO:0007669"/>
    <property type="project" value="UniProtKB-EC"/>
</dbReference>
<dbReference type="GO" id="GO:0030488">
    <property type="term" value="P:tRNA methylation"/>
    <property type="evidence" value="ECO:0007669"/>
    <property type="project" value="InterPro"/>
</dbReference>
<feature type="compositionally biased region" description="Acidic residues" evidence="7">
    <location>
        <begin position="488"/>
        <end position="501"/>
    </location>
</feature>
<dbReference type="FunFam" id="3.40.50.150:FF:000181">
    <property type="entry name" value="tRNA (Adenine(58)-N(1))-methyltransferase, mitochondrial isoform X4"/>
    <property type="match status" value="1"/>
</dbReference>
<gene>
    <name evidence="10" type="ORF">NDU88_001555</name>
</gene>
<evidence type="ECO:0000259" key="8">
    <source>
        <dbReference type="Pfam" id="PF08704"/>
    </source>
</evidence>
<dbReference type="PANTHER" id="PTHR12133">
    <property type="entry name" value="TRNA (ADENINE(58)-N(1))-METHYLTRANSFERASE"/>
    <property type="match status" value="1"/>
</dbReference>
<evidence type="ECO:0000259" key="9">
    <source>
        <dbReference type="Pfam" id="PF21985"/>
    </source>
</evidence>
<organism evidence="10 11">
    <name type="scientific">Pleurodeles waltl</name>
    <name type="common">Iberian ribbed newt</name>
    <dbReference type="NCBI Taxonomy" id="8319"/>
    <lineage>
        <taxon>Eukaryota</taxon>
        <taxon>Metazoa</taxon>
        <taxon>Chordata</taxon>
        <taxon>Craniata</taxon>
        <taxon>Vertebrata</taxon>
        <taxon>Euteleostomi</taxon>
        <taxon>Amphibia</taxon>
        <taxon>Batrachia</taxon>
        <taxon>Caudata</taxon>
        <taxon>Salamandroidea</taxon>
        <taxon>Salamandridae</taxon>
        <taxon>Pleurodelinae</taxon>
        <taxon>Pleurodeles</taxon>
    </lineage>
</organism>
<dbReference type="CDD" id="cd02440">
    <property type="entry name" value="AdoMet_MTases"/>
    <property type="match status" value="1"/>
</dbReference>
<dbReference type="InterPro" id="IPR054151">
    <property type="entry name" value="TR61B_FKBP-like"/>
</dbReference>
<reference evidence="10" key="1">
    <citation type="journal article" date="2022" name="bioRxiv">
        <title>Sequencing and chromosome-scale assembly of the giantPleurodeles waltlgenome.</title>
        <authorList>
            <person name="Brown T."/>
            <person name="Elewa A."/>
            <person name="Iarovenko S."/>
            <person name="Subramanian E."/>
            <person name="Araus A.J."/>
            <person name="Petzold A."/>
            <person name="Susuki M."/>
            <person name="Suzuki K.-i.T."/>
            <person name="Hayashi T."/>
            <person name="Toyoda A."/>
            <person name="Oliveira C."/>
            <person name="Osipova E."/>
            <person name="Leigh N.D."/>
            <person name="Simon A."/>
            <person name="Yun M.H."/>
        </authorList>
    </citation>
    <scope>NUCLEOTIDE SEQUENCE</scope>
    <source>
        <strain evidence="10">20211129_DDA</strain>
        <tissue evidence="10">Liver</tissue>
    </source>
</reference>
<dbReference type="InterPro" id="IPR049470">
    <property type="entry name" value="TRM61_C"/>
</dbReference>
<dbReference type="Gene3D" id="3.10.330.20">
    <property type="match status" value="1"/>
</dbReference>
<feature type="compositionally biased region" description="Low complexity" evidence="7">
    <location>
        <begin position="66"/>
        <end position="82"/>
    </location>
</feature>
<keyword evidence="3" id="KW-0808">Transferase</keyword>
<evidence type="ECO:0000256" key="6">
    <source>
        <dbReference type="ARBA" id="ARBA00048481"/>
    </source>
</evidence>
<evidence type="ECO:0000256" key="4">
    <source>
        <dbReference type="ARBA" id="ARBA00022691"/>
    </source>
</evidence>
<dbReference type="PROSITE" id="PS51620">
    <property type="entry name" value="SAM_TRM61"/>
    <property type="match status" value="1"/>
</dbReference>
<dbReference type="Proteomes" id="UP001066276">
    <property type="component" value="Chromosome 5"/>
</dbReference>
<protein>
    <recommendedName>
        <fullName evidence="1">tRNA (adenine(58)-N(1))-methyltransferase</fullName>
        <ecNumber evidence="1">2.1.1.220</ecNumber>
    </recommendedName>
</protein>
<dbReference type="InterPro" id="IPR029063">
    <property type="entry name" value="SAM-dependent_MTases_sf"/>
</dbReference>
<dbReference type="SUPFAM" id="SSF53335">
    <property type="entry name" value="S-adenosyl-L-methionine-dependent methyltransferases"/>
    <property type="match status" value="1"/>
</dbReference>
<dbReference type="Pfam" id="PF21985">
    <property type="entry name" value="TR61B_FKBP-like"/>
    <property type="match status" value="1"/>
</dbReference>
<dbReference type="Gene3D" id="3.40.50.150">
    <property type="entry name" value="Vaccinia Virus protein VP39"/>
    <property type="match status" value="1"/>
</dbReference>
<evidence type="ECO:0000256" key="7">
    <source>
        <dbReference type="SAM" id="MobiDB-lite"/>
    </source>
</evidence>
<keyword evidence="2" id="KW-0489">Methyltransferase</keyword>
<keyword evidence="4" id="KW-0949">S-adenosyl-L-methionine</keyword>
<feature type="domain" description="TR61B FKBP-like" evidence="9">
    <location>
        <begin position="216"/>
        <end position="270"/>
    </location>
</feature>
<dbReference type="GO" id="GO:0005739">
    <property type="term" value="C:mitochondrion"/>
    <property type="evidence" value="ECO:0007669"/>
    <property type="project" value="TreeGrafter"/>
</dbReference>
<dbReference type="GO" id="GO:0031515">
    <property type="term" value="C:tRNA (m1A) methyltransferase complex"/>
    <property type="evidence" value="ECO:0007669"/>
    <property type="project" value="InterPro"/>
</dbReference>
<keyword evidence="5" id="KW-0819">tRNA processing</keyword>
<dbReference type="Pfam" id="PF08704">
    <property type="entry name" value="GCD14"/>
    <property type="match status" value="1"/>
</dbReference>
<proteinExistence type="predicted"/>
<feature type="compositionally biased region" description="Gly residues" evidence="7">
    <location>
        <begin position="53"/>
        <end position="65"/>
    </location>
</feature>
<feature type="region of interest" description="Disordered" evidence="7">
    <location>
        <begin position="469"/>
        <end position="503"/>
    </location>
</feature>
<evidence type="ECO:0000256" key="1">
    <source>
        <dbReference type="ARBA" id="ARBA00012796"/>
    </source>
</evidence>
<dbReference type="AlphaFoldDB" id="A0AAV7RD75"/>
<evidence type="ECO:0000256" key="5">
    <source>
        <dbReference type="ARBA" id="ARBA00022694"/>
    </source>
</evidence>
<dbReference type="FunFam" id="3.10.330.20:FF:000003">
    <property type="entry name" value="tRNA (Adenine(58)-N(1))-methyltransferase, mitochondrial isoform X1"/>
    <property type="match status" value="1"/>
</dbReference>
<sequence length="541" mass="59264">MLQCGRKLFTPAPCRALLLHRAAGGLPEGSEWVSPLQALCRLAAAFYSASSQSGGGGDGGAGDGCASGQPPSDSSPSPALQRSRLRRRRGSLSPLERLSQLIPAEMLSEEVTDLRAAGHLEHTSVDSQRLPAAPEHTGAQAPPAGTQPPVHERRVWPGSISQDLDAGVQTRMDETLRTNSIAQPFQVGPGVSTEPPTDEEHLDYPPLVGQGSDFKVGDLCLAEYHRKYYLEFKKMFALTETNKLLSNWGMVHHKDITGKQPGQMLKSSTGFPLLFRRPTLEEFVLFMKRGPTISYPKDSHAMLSLMDVNPGDTILEAGSGSGGMSLFLSKAAGSEGRVLSFEVRSDHHRVAKKNYQRWRDAWQIGHGHQWPDNVEFINKDLCAAEEDIKSITFDAVSLDMLHPQCVLPLVFPNLKPGGVCAAYVANITQVIDLLEGIRVCQLSLFCEKITEVIHKDWLVVPSRQKDGSITQRMDPKLHSEALSQDPTPTDDQDSDTEESLPEDVAPFGSVPYIARPFPWQTGHTAFLVKLRKFIPASKNLA</sequence>
<feature type="region of interest" description="Disordered" evidence="7">
    <location>
        <begin position="125"/>
        <end position="151"/>
    </location>
</feature>
<comment type="catalytic activity">
    <reaction evidence="6">
        <text>an adenosine in mRNA + S-adenosyl-L-methionine = an N(1)-methyladenosine in mRNA + S-adenosyl-L-homocysteine + H(+)</text>
        <dbReference type="Rhea" id="RHEA:55392"/>
        <dbReference type="Rhea" id="RHEA-COMP:12414"/>
        <dbReference type="Rhea" id="RHEA-COMP:12415"/>
        <dbReference type="ChEBI" id="CHEBI:15378"/>
        <dbReference type="ChEBI" id="CHEBI:57856"/>
        <dbReference type="ChEBI" id="CHEBI:59789"/>
        <dbReference type="ChEBI" id="CHEBI:74411"/>
        <dbReference type="ChEBI" id="CHEBI:74491"/>
    </reaction>
</comment>
<evidence type="ECO:0000313" key="11">
    <source>
        <dbReference type="Proteomes" id="UP001066276"/>
    </source>
</evidence>
<name>A0AAV7RD75_PLEWA</name>
<feature type="domain" description="tRNA (adenine(58)-N(1))-methyltransferase catalytic subunit TRM61 C-terminal" evidence="8">
    <location>
        <begin position="279"/>
        <end position="528"/>
    </location>
</feature>